<dbReference type="PROSITE" id="PS51194">
    <property type="entry name" value="HELICASE_CTER"/>
    <property type="match status" value="1"/>
</dbReference>
<dbReference type="InterPro" id="IPR014001">
    <property type="entry name" value="Helicase_ATP-bd"/>
</dbReference>
<evidence type="ECO:0000256" key="1">
    <source>
        <dbReference type="ARBA" id="ARBA00022801"/>
    </source>
</evidence>
<dbReference type="InterPro" id="IPR000330">
    <property type="entry name" value="SNF2_N"/>
</dbReference>
<evidence type="ECO:0000313" key="4">
    <source>
        <dbReference type="EMBL" id="CAB4178101.1"/>
    </source>
</evidence>
<dbReference type="InterPro" id="IPR001650">
    <property type="entry name" value="Helicase_C-like"/>
</dbReference>
<keyword evidence="4" id="KW-0347">Helicase</keyword>
<name>A0A6J5Q9A6_9CAUD</name>
<dbReference type="GO" id="GO:0005524">
    <property type="term" value="F:ATP binding"/>
    <property type="evidence" value="ECO:0007669"/>
    <property type="project" value="InterPro"/>
</dbReference>
<dbReference type="Pfam" id="PF00176">
    <property type="entry name" value="SNF2-rel_dom"/>
    <property type="match status" value="1"/>
</dbReference>
<dbReference type="GO" id="GO:0006281">
    <property type="term" value="P:DNA repair"/>
    <property type="evidence" value="ECO:0007669"/>
    <property type="project" value="TreeGrafter"/>
</dbReference>
<evidence type="ECO:0000259" key="2">
    <source>
        <dbReference type="PROSITE" id="PS51192"/>
    </source>
</evidence>
<keyword evidence="4" id="KW-0547">Nucleotide-binding</keyword>
<dbReference type="Pfam" id="PF00271">
    <property type="entry name" value="Helicase_C"/>
    <property type="match status" value="1"/>
</dbReference>
<gene>
    <name evidence="4" type="ORF">UFOVP1009_34</name>
</gene>
<dbReference type="SMART" id="SM00490">
    <property type="entry name" value="HELICc"/>
    <property type="match status" value="1"/>
</dbReference>
<dbReference type="PANTHER" id="PTHR45766:SF6">
    <property type="entry name" value="SWI_SNF-RELATED MATRIX-ASSOCIATED ACTIN-DEPENDENT REGULATOR OF CHROMATIN SUBFAMILY A-LIKE PROTEIN 1"/>
    <property type="match status" value="1"/>
</dbReference>
<organism evidence="4">
    <name type="scientific">uncultured Caudovirales phage</name>
    <dbReference type="NCBI Taxonomy" id="2100421"/>
    <lineage>
        <taxon>Viruses</taxon>
        <taxon>Duplodnaviria</taxon>
        <taxon>Heunggongvirae</taxon>
        <taxon>Uroviricota</taxon>
        <taxon>Caudoviricetes</taxon>
        <taxon>Peduoviridae</taxon>
        <taxon>Maltschvirus</taxon>
        <taxon>Maltschvirus maltsch</taxon>
    </lineage>
</organism>
<protein>
    <submittedName>
        <fullName evidence="4">SSL2 DNA or RNA helicases of superfamily II</fullName>
    </submittedName>
</protein>
<evidence type="ECO:0000259" key="3">
    <source>
        <dbReference type="PROSITE" id="PS51194"/>
    </source>
</evidence>
<reference evidence="4" key="1">
    <citation type="submission" date="2020-05" db="EMBL/GenBank/DDBJ databases">
        <authorList>
            <person name="Chiriac C."/>
            <person name="Salcher M."/>
            <person name="Ghai R."/>
            <person name="Kavagutti S V."/>
        </authorList>
    </citation>
    <scope>NUCLEOTIDE SEQUENCE</scope>
</reference>
<feature type="domain" description="Helicase C-terminal" evidence="3">
    <location>
        <begin position="387"/>
        <end position="534"/>
    </location>
</feature>
<dbReference type="Gene3D" id="3.40.50.300">
    <property type="entry name" value="P-loop containing nucleotide triphosphate hydrolases"/>
    <property type="match status" value="1"/>
</dbReference>
<dbReference type="InterPro" id="IPR038718">
    <property type="entry name" value="SNF2-like_sf"/>
</dbReference>
<dbReference type="GO" id="GO:0031297">
    <property type="term" value="P:replication fork processing"/>
    <property type="evidence" value="ECO:0007669"/>
    <property type="project" value="TreeGrafter"/>
</dbReference>
<dbReference type="SUPFAM" id="SSF52540">
    <property type="entry name" value="P-loop containing nucleoside triphosphate hydrolases"/>
    <property type="match status" value="1"/>
</dbReference>
<dbReference type="InterPro" id="IPR027417">
    <property type="entry name" value="P-loop_NTPase"/>
</dbReference>
<dbReference type="SMART" id="SM00487">
    <property type="entry name" value="DEXDc"/>
    <property type="match status" value="1"/>
</dbReference>
<dbReference type="EMBL" id="LR796957">
    <property type="protein sequence ID" value="CAB4178101.1"/>
    <property type="molecule type" value="Genomic_DNA"/>
</dbReference>
<dbReference type="Gene3D" id="3.40.50.10810">
    <property type="entry name" value="Tandem AAA-ATPase domain"/>
    <property type="match status" value="1"/>
</dbReference>
<keyword evidence="1" id="KW-0378">Hydrolase</keyword>
<dbReference type="GO" id="GO:0004386">
    <property type="term" value="F:helicase activity"/>
    <property type="evidence" value="ECO:0007669"/>
    <property type="project" value="UniProtKB-KW"/>
</dbReference>
<proteinExistence type="predicted"/>
<feature type="domain" description="Helicase ATP-binding" evidence="2">
    <location>
        <begin position="96"/>
        <end position="257"/>
    </location>
</feature>
<dbReference type="PROSITE" id="PS51192">
    <property type="entry name" value="HELICASE_ATP_BIND_1"/>
    <property type="match status" value="1"/>
</dbReference>
<dbReference type="PANTHER" id="PTHR45766">
    <property type="entry name" value="DNA ANNEALING HELICASE AND ENDONUCLEASE ZRANB3 FAMILY MEMBER"/>
    <property type="match status" value="1"/>
</dbReference>
<sequence length="540" mass="61241">MRLTAKNKKLTLYCPFENRHFPKSLKGRYEKLINAYTWPPSKLMFIRILEEAALAGLEVAVDPRLTEHYSVKAIPEVCEGTYESKTVARDFQSKTIKFGVSLGAFFALLDPGLGKTKISIDFVGEMISRGNGTRALVVSPNRLMINYASEISKHSDFDSVIIQGTLSDRRYLMEHSKTTFHIINYDILSKMVDSIHAANYDMVIFDEIHMCKSHTSSRSKAAYEIAKDIPYKVGLSGTIILNNPVDIFMPYKIIHEGTFGPHITQFKSRYAVMGGFFDKEIKHMQREEELHRLIASRAIRFKLRDVAPELPDSIEQDVIVELDKATMDVYKAAKNKMIIELSKDNDRSPIAIKNCLEKILRLRQIASGFTIDESGQKVIVGDEKLGALMDIVSGINGKVVVFCAYDMSVDRIADRLKKDGISYIIFDGRTKQAKQGDIPPYDKFNFDDTRVMVTKLQMGVGYSIPNCKYSIFFELDYSRLHYEQCRGRTLRIVGSEQGSCVYINLMATKTIDIELPDVLNGKTKMAEYAMRYIGGFNVDN</sequence>
<accession>A0A6J5Q9A6</accession>
<dbReference type="GO" id="GO:0016787">
    <property type="term" value="F:hydrolase activity"/>
    <property type="evidence" value="ECO:0007669"/>
    <property type="project" value="UniProtKB-KW"/>
</dbReference>
<keyword evidence="4" id="KW-0067">ATP-binding</keyword>